<gene>
    <name evidence="1" type="ORF">OGZ39_09745</name>
</gene>
<sequence length="52" mass="5793">MNQTASGSHALEKIKMCLPRQFLRAHHFRACQQNGVTPNTPTLKSTLSISKL</sequence>
<evidence type="ECO:0000313" key="2">
    <source>
        <dbReference type="Proteomes" id="UP001152656"/>
    </source>
</evidence>
<dbReference type="Proteomes" id="UP001152656">
    <property type="component" value="Unassembled WGS sequence"/>
</dbReference>
<dbReference type="AlphaFoldDB" id="A0A9X4NDF1"/>
<organism evidence="1 2">
    <name type="scientific">Lactococcus lactis</name>
    <dbReference type="NCBI Taxonomy" id="1358"/>
    <lineage>
        <taxon>Bacteria</taxon>
        <taxon>Bacillati</taxon>
        <taxon>Bacillota</taxon>
        <taxon>Bacilli</taxon>
        <taxon>Lactobacillales</taxon>
        <taxon>Streptococcaceae</taxon>
        <taxon>Lactococcus</taxon>
    </lineage>
</organism>
<proteinExistence type="predicted"/>
<comment type="caution">
    <text evidence="1">The sequence shown here is derived from an EMBL/GenBank/DDBJ whole genome shotgun (WGS) entry which is preliminary data.</text>
</comment>
<accession>A0A9X4NDF1</accession>
<reference evidence="1" key="2">
    <citation type="journal article" date="2023" name="Food Microbiol.">
        <title>Evaluation of the fermentation potential of lactic acid bacteria isolated from herbs, fruits and vegetables as starter cultures in nut-based milk alternatives.</title>
        <authorList>
            <person name="Huang W."/>
            <person name="Dong A."/>
            <person name="Pham H.T."/>
            <person name="Zhou C."/>
            <person name="Huo Z."/>
            <person name="Watjen A.P."/>
            <person name="Prakash S."/>
            <person name="Bang-Berthelsen C.H."/>
            <person name="Turner M.S."/>
        </authorList>
    </citation>
    <scope>NUCLEOTIDE SEQUENCE</scope>
    <source>
        <strain evidence="1">581</strain>
    </source>
</reference>
<protein>
    <submittedName>
        <fullName evidence="1">Uncharacterized protein</fullName>
    </submittedName>
</protein>
<reference evidence="1" key="1">
    <citation type="submission" date="2022-10" db="EMBL/GenBank/DDBJ databases">
        <authorList>
            <person name="Turner M.S."/>
            <person name="Huang W."/>
        </authorList>
    </citation>
    <scope>NUCLEOTIDE SEQUENCE</scope>
    <source>
        <strain evidence="1">581</strain>
    </source>
</reference>
<name>A0A9X4NDF1_9LACT</name>
<evidence type="ECO:0000313" key="1">
    <source>
        <dbReference type="EMBL" id="MDG4981941.1"/>
    </source>
</evidence>
<dbReference type="EMBL" id="JAOWLP010000008">
    <property type="protein sequence ID" value="MDG4981941.1"/>
    <property type="molecule type" value="Genomic_DNA"/>
</dbReference>
<dbReference type="RefSeq" id="WP_278216361.1">
    <property type="nucleotide sequence ID" value="NZ_JAOWLP010000008.1"/>
</dbReference>